<dbReference type="GO" id="GO:0005737">
    <property type="term" value="C:cytoplasm"/>
    <property type="evidence" value="ECO:0007669"/>
    <property type="project" value="UniProtKB-SubCell"/>
</dbReference>
<evidence type="ECO:0000313" key="8">
    <source>
        <dbReference type="Proteomes" id="UP000245390"/>
    </source>
</evidence>
<dbReference type="SUPFAM" id="SSF52540">
    <property type="entry name" value="P-loop containing nucleoside triphosphate hydrolases"/>
    <property type="match status" value="1"/>
</dbReference>
<accession>A0A316G6E3</accession>
<dbReference type="UniPathway" id="UPA00241">
    <property type="reaction ID" value="UER00356"/>
</dbReference>
<evidence type="ECO:0000256" key="1">
    <source>
        <dbReference type="ARBA" id="ARBA00009018"/>
    </source>
</evidence>
<keyword evidence="5" id="KW-0963">Cytoplasm</keyword>
<sequence length="197" mass="20912">MSRPIVIGLTGSIGMGKSTTAAMFRDLDVPVWDADEAVHRLYSKGGGAVPRLRALCPDAVVDGAIDRETLSDAIGKDPDLLALVEAAVHPLVAEDRAKFVAGTNAPVVVVDIPLLFEIGAEATVDMIVVVSAPAEEQRRRVLSRPGMTPDKFELILNRQVPDAGKRARADAVIETTSLEAARAAVHDVVEQAKAFGR</sequence>
<keyword evidence="8" id="KW-1185">Reference proteome</keyword>
<keyword evidence="5" id="KW-0808">Transferase</keyword>
<dbReference type="AlphaFoldDB" id="A0A316G6E3"/>
<proteinExistence type="inferred from homology"/>
<dbReference type="OrthoDB" id="9812943at2"/>
<keyword evidence="5 7" id="KW-0418">Kinase</keyword>
<dbReference type="EC" id="2.7.1.24" evidence="5 6"/>
<comment type="similarity">
    <text evidence="1 5">Belongs to the CoaE family.</text>
</comment>
<evidence type="ECO:0000256" key="5">
    <source>
        <dbReference type="HAMAP-Rule" id="MF_00376"/>
    </source>
</evidence>
<comment type="caution">
    <text evidence="7">The sequence shown here is derived from an EMBL/GenBank/DDBJ whole genome shotgun (WGS) entry which is preliminary data.</text>
</comment>
<evidence type="ECO:0000256" key="3">
    <source>
        <dbReference type="ARBA" id="ARBA00022840"/>
    </source>
</evidence>
<keyword evidence="2 5" id="KW-0547">Nucleotide-binding</keyword>
<dbReference type="InterPro" id="IPR001977">
    <property type="entry name" value="Depp_CoAkinase"/>
</dbReference>
<reference evidence="7 8" key="1">
    <citation type="submission" date="2018-05" db="EMBL/GenBank/DDBJ databases">
        <title>Genomic Encyclopedia of Type Strains, Phase IV (KMG-IV): sequencing the most valuable type-strain genomes for metagenomic binning, comparative biology and taxonomic classification.</title>
        <authorList>
            <person name="Goeker M."/>
        </authorList>
    </citation>
    <scope>NUCLEOTIDE SEQUENCE [LARGE SCALE GENOMIC DNA]</scope>
    <source>
        <strain evidence="7 8">DSM 103371</strain>
    </source>
</reference>
<dbReference type="Pfam" id="PF01121">
    <property type="entry name" value="CoaE"/>
    <property type="match status" value="1"/>
</dbReference>
<organism evidence="7 8">
    <name type="scientific">Silicimonas algicola</name>
    <dbReference type="NCBI Taxonomy" id="1826607"/>
    <lineage>
        <taxon>Bacteria</taxon>
        <taxon>Pseudomonadati</taxon>
        <taxon>Pseudomonadota</taxon>
        <taxon>Alphaproteobacteria</taxon>
        <taxon>Rhodobacterales</taxon>
        <taxon>Paracoccaceae</taxon>
    </lineage>
</organism>
<dbReference type="RefSeq" id="WP_109759209.1">
    <property type="nucleotide sequence ID" value="NZ_CP034588.1"/>
</dbReference>
<comment type="subcellular location">
    <subcellularLocation>
        <location evidence="5">Cytoplasm</location>
    </subcellularLocation>
</comment>
<evidence type="ECO:0000256" key="2">
    <source>
        <dbReference type="ARBA" id="ARBA00022741"/>
    </source>
</evidence>
<protein>
    <recommendedName>
        <fullName evidence="5 6">Dephospho-CoA kinase</fullName>
        <ecNumber evidence="5 6">2.7.1.24</ecNumber>
    </recommendedName>
    <alternativeName>
        <fullName evidence="5">Dephosphocoenzyme A kinase</fullName>
    </alternativeName>
</protein>
<dbReference type="Proteomes" id="UP000245390">
    <property type="component" value="Unassembled WGS sequence"/>
</dbReference>
<dbReference type="Gene3D" id="3.40.50.300">
    <property type="entry name" value="P-loop containing nucleotide triphosphate hydrolases"/>
    <property type="match status" value="1"/>
</dbReference>
<dbReference type="KEGG" id="salo:EF888_21260"/>
<comment type="catalytic activity">
    <reaction evidence="5">
        <text>3'-dephospho-CoA + ATP = ADP + CoA + H(+)</text>
        <dbReference type="Rhea" id="RHEA:18245"/>
        <dbReference type="ChEBI" id="CHEBI:15378"/>
        <dbReference type="ChEBI" id="CHEBI:30616"/>
        <dbReference type="ChEBI" id="CHEBI:57287"/>
        <dbReference type="ChEBI" id="CHEBI:57328"/>
        <dbReference type="ChEBI" id="CHEBI:456216"/>
        <dbReference type="EC" id="2.7.1.24"/>
    </reaction>
</comment>
<dbReference type="NCBIfam" id="TIGR00152">
    <property type="entry name" value="dephospho-CoA kinase"/>
    <property type="match status" value="1"/>
</dbReference>
<dbReference type="HAMAP" id="MF_00376">
    <property type="entry name" value="Dephospho_CoA_kinase"/>
    <property type="match status" value="1"/>
</dbReference>
<dbReference type="PROSITE" id="PS51219">
    <property type="entry name" value="DPCK"/>
    <property type="match status" value="1"/>
</dbReference>
<comment type="pathway">
    <text evidence="5">Cofactor biosynthesis; coenzyme A biosynthesis; CoA from (R)-pantothenate: step 5/5.</text>
</comment>
<dbReference type="GO" id="GO:0004140">
    <property type="term" value="F:dephospho-CoA kinase activity"/>
    <property type="evidence" value="ECO:0007669"/>
    <property type="project" value="UniProtKB-UniRule"/>
</dbReference>
<dbReference type="CDD" id="cd02022">
    <property type="entry name" value="DPCK"/>
    <property type="match status" value="1"/>
</dbReference>
<dbReference type="GO" id="GO:0005524">
    <property type="term" value="F:ATP binding"/>
    <property type="evidence" value="ECO:0007669"/>
    <property type="project" value="UniProtKB-UniRule"/>
</dbReference>
<keyword evidence="4 5" id="KW-0173">Coenzyme A biosynthesis</keyword>
<dbReference type="EMBL" id="QGGV01000004">
    <property type="protein sequence ID" value="PWK56521.1"/>
    <property type="molecule type" value="Genomic_DNA"/>
</dbReference>
<evidence type="ECO:0000313" key="7">
    <source>
        <dbReference type="EMBL" id="PWK56521.1"/>
    </source>
</evidence>
<comment type="function">
    <text evidence="5">Catalyzes the phosphorylation of the 3'-hydroxyl group of dephosphocoenzyme A to form coenzyme A.</text>
</comment>
<dbReference type="GO" id="GO:0015937">
    <property type="term" value="P:coenzyme A biosynthetic process"/>
    <property type="evidence" value="ECO:0007669"/>
    <property type="project" value="UniProtKB-UniRule"/>
</dbReference>
<dbReference type="PANTHER" id="PTHR10695">
    <property type="entry name" value="DEPHOSPHO-COA KINASE-RELATED"/>
    <property type="match status" value="1"/>
</dbReference>
<feature type="binding site" evidence="5">
    <location>
        <begin position="14"/>
        <end position="19"/>
    </location>
    <ligand>
        <name>ATP</name>
        <dbReference type="ChEBI" id="CHEBI:30616"/>
    </ligand>
</feature>
<evidence type="ECO:0000256" key="6">
    <source>
        <dbReference type="NCBIfam" id="TIGR00152"/>
    </source>
</evidence>
<gene>
    <name evidence="5" type="primary">coaE</name>
    <name evidence="7" type="ORF">C8D95_104193</name>
</gene>
<keyword evidence="3 5" id="KW-0067">ATP-binding</keyword>
<dbReference type="PANTHER" id="PTHR10695:SF46">
    <property type="entry name" value="BIFUNCTIONAL COENZYME A SYNTHASE-RELATED"/>
    <property type="match status" value="1"/>
</dbReference>
<dbReference type="InterPro" id="IPR027417">
    <property type="entry name" value="P-loop_NTPase"/>
</dbReference>
<name>A0A316G6E3_9RHOB</name>
<evidence type="ECO:0000256" key="4">
    <source>
        <dbReference type="ARBA" id="ARBA00022993"/>
    </source>
</evidence>